<proteinExistence type="predicted"/>
<evidence type="ECO:0000313" key="1">
    <source>
        <dbReference type="EMBL" id="QHT28791.1"/>
    </source>
</evidence>
<dbReference type="EMBL" id="MN738864">
    <property type="protein sequence ID" value="QHT28791.1"/>
    <property type="molecule type" value="Genomic_DNA"/>
</dbReference>
<sequence>MGLDGSNYLTICGPHRTLDTMEQTRLITAEEVNNDTDIVFLMENYFSEDNCKINRVPKQLNGCGQISSNVLRISFNFRNIEPTDFFIALLRKYPDCHIKNEYNTEMGDSGIWIGSVNGDGSLNIQSAGWVDITMDEMVFDDYGLGM</sequence>
<accession>A0A6C0EJE3</accession>
<evidence type="ECO:0008006" key="2">
    <source>
        <dbReference type="Google" id="ProtNLM"/>
    </source>
</evidence>
<name>A0A6C0EJE3_9ZZZZ</name>
<organism evidence="1">
    <name type="scientific">viral metagenome</name>
    <dbReference type="NCBI Taxonomy" id="1070528"/>
    <lineage>
        <taxon>unclassified sequences</taxon>
        <taxon>metagenomes</taxon>
        <taxon>organismal metagenomes</taxon>
    </lineage>
</organism>
<reference evidence="1" key="1">
    <citation type="journal article" date="2020" name="Nature">
        <title>Giant virus diversity and host interactions through global metagenomics.</title>
        <authorList>
            <person name="Schulz F."/>
            <person name="Roux S."/>
            <person name="Paez-Espino D."/>
            <person name="Jungbluth S."/>
            <person name="Walsh D.A."/>
            <person name="Denef V.J."/>
            <person name="McMahon K.D."/>
            <person name="Konstantinidis K.T."/>
            <person name="Eloe-Fadrosh E.A."/>
            <person name="Kyrpides N.C."/>
            <person name="Woyke T."/>
        </authorList>
    </citation>
    <scope>NUCLEOTIDE SEQUENCE</scope>
    <source>
        <strain evidence="1">GVMAG-M-3300001351-8</strain>
    </source>
</reference>
<protein>
    <recommendedName>
        <fullName evidence="2">YubB ferredoxin-like domain-containing protein</fullName>
    </recommendedName>
</protein>
<dbReference type="AlphaFoldDB" id="A0A6C0EJE3"/>